<dbReference type="GO" id="GO:0016787">
    <property type="term" value="F:hydrolase activity"/>
    <property type="evidence" value="ECO:0007669"/>
    <property type="project" value="UniProtKB-KW"/>
</dbReference>
<gene>
    <name evidence="10" type="ORF">LCGC14_0045080</name>
</gene>
<comment type="catalytic activity">
    <reaction evidence="4">
        <text>3',3',3'-cAAG + H2O = A[3'-5']pG[3'-5']pAp[3'] + H(+)</text>
        <dbReference type="Rhea" id="RHEA:72867"/>
        <dbReference type="ChEBI" id="CHEBI:15377"/>
        <dbReference type="ChEBI" id="CHEBI:15378"/>
        <dbReference type="ChEBI" id="CHEBI:143810"/>
        <dbReference type="ChEBI" id="CHEBI:192533"/>
    </reaction>
    <physiologicalReaction direction="left-to-right" evidence="4">
        <dbReference type="Rhea" id="RHEA:72868"/>
    </physiologicalReaction>
</comment>
<evidence type="ECO:0000256" key="1">
    <source>
        <dbReference type="ARBA" id="ARBA00022801"/>
    </source>
</evidence>
<comment type="caution">
    <text evidence="10">The sequence shown here is derived from an EMBL/GenBank/DDBJ whole genome shotgun (WGS) entry which is preliminary data.</text>
</comment>
<comment type="catalytic activity">
    <reaction evidence="3">
        <text>3',3',3'-c-tri-AMP + H2O = A[3'-5']pA[3'-5']pAp[3'] + H(+)</text>
        <dbReference type="Rhea" id="RHEA:72859"/>
        <dbReference type="ChEBI" id="CHEBI:15377"/>
        <dbReference type="ChEBI" id="CHEBI:15378"/>
        <dbReference type="ChEBI" id="CHEBI:192523"/>
        <dbReference type="ChEBI" id="CHEBI:192530"/>
    </reaction>
    <physiologicalReaction direction="left-to-right" evidence="3">
        <dbReference type="Rhea" id="RHEA:72860"/>
    </physiologicalReaction>
</comment>
<evidence type="ECO:0000259" key="9">
    <source>
        <dbReference type="Pfam" id="PF23474"/>
    </source>
</evidence>
<evidence type="ECO:0000256" key="5">
    <source>
        <dbReference type="ARBA" id="ARBA00034283"/>
    </source>
</evidence>
<keyword evidence="1" id="KW-0378">Hydrolase</keyword>
<proteinExistence type="inferred from homology"/>
<evidence type="ECO:0000256" key="3">
    <source>
        <dbReference type="ARBA" id="ARBA00034240"/>
    </source>
</evidence>
<dbReference type="EMBL" id="LAZR01000009">
    <property type="protein sequence ID" value="KKO08568.1"/>
    <property type="molecule type" value="Genomic_DNA"/>
</dbReference>
<evidence type="ECO:0000256" key="8">
    <source>
        <dbReference type="ARBA" id="ARBA00048123"/>
    </source>
</evidence>
<comment type="catalytic activity">
    <reaction evidence="2">
        <text>3',3',3'-cAAG + H2O = G[3'-5']pA[3'-5']pAp[3'] + H(+)</text>
        <dbReference type="Rhea" id="RHEA:72863"/>
        <dbReference type="ChEBI" id="CHEBI:15377"/>
        <dbReference type="ChEBI" id="CHEBI:15378"/>
        <dbReference type="ChEBI" id="CHEBI:143810"/>
        <dbReference type="ChEBI" id="CHEBI:192532"/>
    </reaction>
    <physiologicalReaction direction="left-to-right" evidence="2">
        <dbReference type="Rhea" id="RHEA:72864"/>
    </physiologicalReaction>
</comment>
<comment type="catalytic activity">
    <reaction evidence="5">
        <text>3',3'-cGAMP + H2O = G[3'-5']pAp[3'] + H(+)</text>
        <dbReference type="Rhea" id="RHEA:72831"/>
        <dbReference type="ChEBI" id="CHEBI:15377"/>
        <dbReference type="ChEBI" id="CHEBI:15378"/>
        <dbReference type="ChEBI" id="CHEBI:71501"/>
        <dbReference type="ChEBI" id="CHEBI:192497"/>
    </reaction>
    <physiologicalReaction direction="left-to-right" evidence="5">
        <dbReference type="Rhea" id="RHEA:72832"/>
    </physiologicalReaction>
</comment>
<evidence type="ECO:0000256" key="2">
    <source>
        <dbReference type="ARBA" id="ARBA00034233"/>
    </source>
</evidence>
<organism evidence="10">
    <name type="scientific">marine sediment metagenome</name>
    <dbReference type="NCBI Taxonomy" id="412755"/>
    <lineage>
        <taxon>unclassified sequences</taxon>
        <taxon>metagenomes</taxon>
        <taxon>ecological metagenomes</taxon>
    </lineage>
</organism>
<name>A0A0F9W8D8_9ZZZZ</name>
<reference evidence="10" key="1">
    <citation type="journal article" date="2015" name="Nature">
        <title>Complex archaea that bridge the gap between prokaryotes and eukaryotes.</title>
        <authorList>
            <person name="Spang A."/>
            <person name="Saw J.H."/>
            <person name="Jorgensen S.L."/>
            <person name="Zaremba-Niedzwiedzka K."/>
            <person name="Martijn J."/>
            <person name="Lind A.E."/>
            <person name="van Eijk R."/>
            <person name="Schleper C."/>
            <person name="Guy L."/>
            <person name="Ettema T.J."/>
        </authorList>
    </citation>
    <scope>NUCLEOTIDE SEQUENCE</scope>
</reference>
<dbReference type="InterPro" id="IPR056175">
    <property type="entry name" value="Acb1-like_C"/>
</dbReference>
<protein>
    <recommendedName>
        <fullName evidence="7">Anti-CBASS protein Acb1</fullName>
    </recommendedName>
</protein>
<comment type="catalytic activity">
    <reaction evidence="8">
        <text>3',3'-cUAMP + H2O = U[3'-5']pAp[3'] + H(+)</text>
        <dbReference type="Rhea" id="RHEA:72835"/>
        <dbReference type="ChEBI" id="CHEBI:15377"/>
        <dbReference type="ChEBI" id="CHEBI:15378"/>
        <dbReference type="ChEBI" id="CHEBI:143809"/>
        <dbReference type="ChEBI" id="CHEBI:192498"/>
    </reaction>
    <physiologicalReaction direction="left-to-right" evidence="8">
        <dbReference type="Rhea" id="RHEA:72836"/>
    </physiologicalReaction>
</comment>
<evidence type="ECO:0000256" key="6">
    <source>
        <dbReference type="ARBA" id="ARBA00034316"/>
    </source>
</evidence>
<feature type="domain" description="Anti-CBASS protein Acb1-like C-terminal" evidence="9">
    <location>
        <begin position="5"/>
        <end position="116"/>
    </location>
</feature>
<dbReference type="Pfam" id="PF23474">
    <property type="entry name" value="Acb1"/>
    <property type="match status" value="1"/>
</dbReference>
<dbReference type="AlphaFoldDB" id="A0A0F9W8D8"/>
<evidence type="ECO:0000256" key="4">
    <source>
        <dbReference type="ARBA" id="ARBA00034244"/>
    </source>
</evidence>
<evidence type="ECO:0000256" key="7">
    <source>
        <dbReference type="ARBA" id="ARBA00034343"/>
    </source>
</evidence>
<accession>A0A0F9W8D8</accession>
<evidence type="ECO:0000313" key="10">
    <source>
        <dbReference type="EMBL" id="KKO08568.1"/>
    </source>
</evidence>
<comment type="similarity">
    <text evidence="6">Belongs to the anti-CBASS protein Acb1 family.</text>
</comment>
<sequence length="157" mass="17672">MKMQSLYIKRPLAPSDNDMIVDMMARFDFECEVDLHLTLIYSKREVDWSLPVFQAMEAPLEIVPQDLAFDRFGPHLVLTMRCPEIEARHRALVAAGAHFAFPEFNAHISLGLDPEGAVQDYPDLSGITGLQFEGEVRGLANKAESKVKPPEDEPEMT</sequence>